<dbReference type="PANTHER" id="PTHR37534">
    <property type="entry name" value="TRANSCRIPTIONAL ACTIVATOR PROTEIN UGA3"/>
    <property type="match status" value="1"/>
</dbReference>
<dbReference type="SUPFAM" id="SSF57701">
    <property type="entry name" value="Zn2/Cys6 DNA-binding domain"/>
    <property type="match status" value="1"/>
</dbReference>
<keyword evidence="2" id="KW-0539">Nucleus</keyword>
<dbReference type="EMBL" id="CABFOC020000054">
    <property type="protein sequence ID" value="CAH0055198.1"/>
    <property type="molecule type" value="Genomic_DNA"/>
</dbReference>
<dbReference type="PANTHER" id="PTHR37534:SF49">
    <property type="entry name" value="LYSINE BIOSYNTHESIS REGULATORY PROTEIN LYS14"/>
    <property type="match status" value="1"/>
</dbReference>
<dbReference type="GO" id="GO:0008270">
    <property type="term" value="F:zinc ion binding"/>
    <property type="evidence" value="ECO:0007669"/>
    <property type="project" value="InterPro"/>
</dbReference>
<proteinExistence type="predicted"/>
<dbReference type="GO" id="GO:0000976">
    <property type="term" value="F:transcription cis-regulatory region binding"/>
    <property type="evidence" value="ECO:0007669"/>
    <property type="project" value="TreeGrafter"/>
</dbReference>
<evidence type="ECO:0000313" key="5">
    <source>
        <dbReference type="Proteomes" id="UP000775872"/>
    </source>
</evidence>
<name>A0A9N9ZH15_9HYPO</name>
<protein>
    <recommendedName>
        <fullName evidence="3">Zn(2)-C6 fungal-type domain-containing protein</fullName>
    </recommendedName>
</protein>
<accession>A0A9N9ZH15</accession>
<evidence type="ECO:0000313" key="4">
    <source>
        <dbReference type="EMBL" id="CAH0055198.1"/>
    </source>
</evidence>
<dbReference type="PROSITE" id="PS00463">
    <property type="entry name" value="ZN2_CY6_FUNGAL_1"/>
    <property type="match status" value="1"/>
</dbReference>
<dbReference type="PROSITE" id="PS50048">
    <property type="entry name" value="ZN2_CY6_FUNGAL_2"/>
    <property type="match status" value="1"/>
</dbReference>
<reference evidence="4" key="1">
    <citation type="submission" date="2021-10" db="EMBL/GenBank/DDBJ databases">
        <authorList>
            <person name="Piombo E."/>
        </authorList>
    </citation>
    <scope>NUCLEOTIDE SEQUENCE</scope>
</reference>
<comment type="caution">
    <text evidence="4">The sequence shown here is derived from an EMBL/GenBank/DDBJ whole genome shotgun (WGS) entry which is preliminary data.</text>
</comment>
<dbReference type="GO" id="GO:0045944">
    <property type="term" value="P:positive regulation of transcription by RNA polymerase II"/>
    <property type="evidence" value="ECO:0007669"/>
    <property type="project" value="TreeGrafter"/>
</dbReference>
<organism evidence="4 5">
    <name type="scientific">Clonostachys solani</name>
    <dbReference type="NCBI Taxonomy" id="160281"/>
    <lineage>
        <taxon>Eukaryota</taxon>
        <taxon>Fungi</taxon>
        <taxon>Dikarya</taxon>
        <taxon>Ascomycota</taxon>
        <taxon>Pezizomycotina</taxon>
        <taxon>Sordariomycetes</taxon>
        <taxon>Hypocreomycetidae</taxon>
        <taxon>Hypocreales</taxon>
        <taxon>Bionectriaceae</taxon>
        <taxon>Clonostachys</taxon>
    </lineage>
</organism>
<sequence length="520" mass="58909">MNPDISPTLSQKPCANCRRRKIACDRHLPTCKTCSRRKQQCEGYSNTLSWPGINDRRRALKADIPAGDIAEPLFFLNTSSRDVALSLRVCLTLELDSIPPWILLANPRTHAATWPYPWDIFNPQCCTEYTFALQVVTSHGDLRRDICNLLYRMAVSDDAAPSLAVRSSMNAISYYSLNQIAISKHHQFQAISALREAITQITDYKSRAQAIAASMLLSIYEILNQPNDLHDMMRQWTVYFNGCLMIFQSSNFSINTYDGEAETLLDWVSYYSVFFKLCIIHWFQRQSKRQGVVNHETTLSWAILQPRSSVIKSSFGCSLGLLRLLNRSIELACSRNENESLPLSHEILATANDLENQIETCQQVVCDNVDKTGDDGPGTWKHYAAVARLFQLSALIYLDRVVRGLPASSLLSQQSAKEAFVIMQDLKLCERPFPLLMLALQAQEDDERRIVLTVLQNAISQRELGDLTMTESVVRTIWAQQDLQDDPDVDGLVILNLAFRAYEKPPCLSFHSWASTNNKV</sequence>
<dbReference type="Pfam" id="PF11951">
    <property type="entry name" value="Fungal_trans_2"/>
    <property type="match status" value="1"/>
</dbReference>
<dbReference type="Gene3D" id="4.10.240.10">
    <property type="entry name" value="Zn(2)-C6 fungal-type DNA-binding domain"/>
    <property type="match status" value="1"/>
</dbReference>
<dbReference type="Proteomes" id="UP000775872">
    <property type="component" value="Unassembled WGS sequence"/>
</dbReference>
<dbReference type="AlphaFoldDB" id="A0A9N9ZH15"/>
<evidence type="ECO:0000259" key="3">
    <source>
        <dbReference type="PROSITE" id="PS50048"/>
    </source>
</evidence>
<dbReference type="InterPro" id="IPR001138">
    <property type="entry name" value="Zn2Cys6_DnaBD"/>
</dbReference>
<dbReference type="CDD" id="cd00067">
    <property type="entry name" value="GAL4"/>
    <property type="match status" value="1"/>
</dbReference>
<dbReference type="SMART" id="SM00066">
    <property type="entry name" value="GAL4"/>
    <property type="match status" value="1"/>
</dbReference>
<keyword evidence="5" id="KW-1185">Reference proteome</keyword>
<dbReference type="GO" id="GO:0005634">
    <property type="term" value="C:nucleus"/>
    <property type="evidence" value="ECO:0007669"/>
    <property type="project" value="UniProtKB-SubCell"/>
</dbReference>
<evidence type="ECO:0000256" key="2">
    <source>
        <dbReference type="ARBA" id="ARBA00023242"/>
    </source>
</evidence>
<evidence type="ECO:0000256" key="1">
    <source>
        <dbReference type="ARBA" id="ARBA00004123"/>
    </source>
</evidence>
<dbReference type="InterPro" id="IPR036864">
    <property type="entry name" value="Zn2-C6_fun-type_DNA-bd_sf"/>
</dbReference>
<dbReference type="Pfam" id="PF00172">
    <property type="entry name" value="Zn_clus"/>
    <property type="match status" value="1"/>
</dbReference>
<gene>
    <name evidence="4" type="ORF">CSOL1703_00017101</name>
</gene>
<feature type="domain" description="Zn(2)-C6 fungal-type" evidence="3">
    <location>
        <begin position="13"/>
        <end position="41"/>
    </location>
</feature>
<dbReference type="GO" id="GO:0000981">
    <property type="term" value="F:DNA-binding transcription factor activity, RNA polymerase II-specific"/>
    <property type="evidence" value="ECO:0007669"/>
    <property type="project" value="InterPro"/>
</dbReference>
<comment type="subcellular location">
    <subcellularLocation>
        <location evidence="1">Nucleus</location>
    </subcellularLocation>
</comment>
<dbReference type="InterPro" id="IPR021858">
    <property type="entry name" value="Fun_TF"/>
</dbReference>
<dbReference type="OrthoDB" id="6730379at2759"/>